<evidence type="ECO:0000259" key="10">
    <source>
        <dbReference type="PROSITE" id="PS50893"/>
    </source>
</evidence>
<dbReference type="PROSITE" id="PS00211">
    <property type="entry name" value="ABC_TRANSPORTER_1"/>
    <property type="match status" value="1"/>
</dbReference>
<dbReference type="AlphaFoldDB" id="A0A4Q0I534"/>
<dbReference type="EMBL" id="RLII01000006">
    <property type="protein sequence ID" value="RXE59434.1"/>
    <property type="molecule type" value="Genomic_DNA"/>
</dbReference>
<evidence type="ECO:0000256" key="3">
    <source>
        <dbReference type="ARBA" id="ARBA00022475"/>
    </source>
</evidence>
<dbReference type="PROSITE" id="PS50929">
    <property type="entry name" value="ABC_TM1F"/>
    <property type="match status" value="1"/>
</dbReference>
<dbReference type="SUPFAM" id="SSF52540">
    <property type="entry name" value="P-loop containing nucleoside triphosphate hydrolases"/>
    <property type="match status" value="1"/>
</dbReference>
<dbReference type="SUPFAM" id="SSF90123">
    <property type="entry name" value="ABC transporter transmembrane region"/>
    <property type="match status" value="1"/>
</dbReference>
<dbReference type="GO" id="GO:0005886">
    <property type="term" value="C:plasma membrane"/>
    <property type="evidence" value="ECO:0007669"/>
    <property type="project" value="UniProtKB-SubCell"/>
</dbReference>
<evidence type="ECO:0000313" key="13">
    <source>
        <dbReference type="Proteomes" id="UP000289166"/>
    </source>
</evidence>
<evidence type="ECO:0000256" key="8">
    <source>
        <dbReference type="ARBA" id="ARBA00023136"/>
    </source>
</evidence>
<sequence length="708" mass="78527">MYKLVKYLRPFALYIAIAIALLFIQALTDLALPNYMSDIVNIGIQQEGIENSIPNAIRKSKMDEIVLFMSPQERDKALECYDLIDKSSINFDKYIDKYPTLNNEPVFVIKNIDKTQSELLNPIMGKALLAASISEKPTSELSKNEIAELEVLDEDKLDLSTALLVKAEYVALGMDTAQTQRNYIINTGLTMLLITLVGMAATIIVGLFASKAASGVARNIRKDVFAKVESFSNSEFDKFSTASLITRTTNDITQIQTLVFMTIRMVLFAPITGIGGVILAINKSPSMSWLIALAVIVVLGLILIVFSIAVPKFKAIQKLVDRLNLVTRENLTGMMVIRAFNTQKFEEKRFDRTNQELTDTHLFVSRVMATLFPTMTFIMNGGSVLLMWIGAQQIANANMQVGDLMAFMQYSAQVIFSFLMLSMMFIMLPRASVSAQRVAEILDVKPEITDPESPKHYGKKINGVIEFRNVSFRYPGASENMLKDINFTALPGQTTAFIGSTGAGKTTLINLIPRFYDVTAGQILVDGIDIREVPQHELREHIGYVPQKSSLFSGTIETNLKYADENATEDEIRTASKIAQAIDFISEKPEGFKSEISQGGSNVSGGQRQRLSIARAIVKKPEIYIFDDSFSALDFKTDAALRKALKEHTASSTVIIVAQRISTIKNADQIIVLDEGRVVGIGTHSELIQTCDTYREIVLSQLSKEELA</sequence>
<dbReference type="CDD" id="cd18548">
    <property type="entry name" value="ABC_6TM_Tm287_like"/>
    <property type="match status" value="1"/>
</dbReference>
<dbReference type="GO" id="GO:0015421">
    <property type="term" value="F:ABC-type oligopeptide transporter activity"/>
    <property type="evidence" value="ECO:0007669"/>
    <property type="project" value="TreeGrafter"/>
</dbReference>
<dbReference type="InterPro" id="IPR003439">
    <property type="entry name" value="ABC_transporter-like_ATP-bd"/>
</dbReference>
<feature type="transmembrane region" description="Helical" evidence="9">
    <location>
        <begin position="183"/>
        <end position="209"/>
    </location>
</feature>
<keyword evidence="3" id="KW-1003">Cell membrane</keyword>
<feature type="transmembrane region" description="Helical" evidence="9">
    <location>
        <begin position="371"/>
        <end position="390"/>
    </location>
</feature>
<dbReference type="InterPro" id="IPR039421">
    <property type="entry name" value="Type_1_exporter"/>
</dbReference>
<dbReference type="GO" id="GO:0016887">
    <property type="term" value="F:ATP hydrolysis activity"/>
    <property type="evidence" value="ECO:0007669"/>
    <property type="project" value="InterPro"/>
</dbReference>
<dbReference type="PANTHER" id="PTHR43394:SF1">
    <property type="entry name" value="ATP-BINDING CASSETTE SUB-FAMILY B MEMBER 10, MITOCHONDRIAL"/>
    <property type="match status" value="1"/>
</dbReference>
<evidence type="ECO:0000256" key="6">
    <source>
        <dbReference type="ARBA" id="ARBA00022840"/>
    </source>
</evidence>
<dbReference type="PROSITE" id="PS50893">
    <property type="entry name" value="ABC_TRANSPORTER_2"/>
    <property type="match status" value="1"/>
</dbReference>
<evidence type="ECO:0000256" key="4">
    <source>
        <dbReference type="ARBA" id="ARBA00022692"/>
    </source>
</evidence>
<feature type="domain" description="ABC transporter" evidence="10">
    <location>
        <begin position="465"/>
        <end position="700"/>
    </location>
</feature>
<dbReference type="InterPro" id="IPR036640">
    <property type="entry name" value="ABC1_TM_sf"/>
</dbReference>
<dbReference type="Gene3D" id="3.40.50.300">
    <property type="entry name" value="P-loop containing nucleotide triphosphate hydrolases"/>
    <property type="match status" value="1"/>
</dbReference>
<dbReference type="OrthoDB" id="9762778at2"/>
<evidence type="ECO:0000313" key="12">
    <source>
        <dbReference type="EMBL" id="RXE59434.1"/>
    </source>
</evidence>
<reference evidence="13" key="1">
    <citation type="submission" date="2018-11" db="EMBL/GenBank/DDBJ databases">
        <title>Genome sequencing of a novel mesophilic and cellulolytic organism within the genus Hungateiclostridium.</title>
        <authorList>
            <person name="Rettenmaier R."/>
            <person name="Liebl W."/>
            <person name="Zverlov V."/>
        </authorList>
    </citation>
    <scope>NUCLEOTIDE SEQUENCE [LARGE SCALE GENOMIC DNA]</scope>
    <source>
        <strain evidence="13">N2K1</strain>
    </source>
</reference>
<dbReference type="Gene3D" id="1.20.1560.10">
    <property type="entry name" value="ABC transporter type 1, transmembrane domain"/>
    <property type="match status" value="1"/>
</dbReference>
<feature type="transmembrane region" description="Helical" evidence="9">
    <location>
        <begin position="257"/>
        <end position="281"/>
    </location>
</feature>
<dbReference type="InterPro" id="IPR011527">
    <property type="entry name" value="ABC1_TM_dom"/>
</dbReference>
<keyword evidence="2" id="KW-0813">Transport</keyword>
<keyword evidence="8 9" id="KW-0472">Membrane</keyword>
<dbReference type="InterPro" id="IPR003593">
    <property type="entry name" value="AAA+_ATPase"/>
</dbReference>
<gene>
    <name evidence="12" type="ORF">EFD62_07200</name>
</gene>
<name>A0A4Q0I534_9FIRM</name>
<feature type="transmembrane region" description="Helical" evidence="9">
    <location>
        <begin position="410"/>
        <end position="428"/>
    </location>
</feature>
<evidence type="ECO:0000256" key="5">
    <source>
        <dbReference type="ARBA" id="ARBA00022741"/>
    </source>
</evidence>
<dbReference type="SMART" id="SM00382">
    <property type="entry name" value="AAA"/>
    <property type="match status" value="1"/>
</dbReference>
<evidence type="ECO:0000256" key="1">
    <source>
        <dbReference type="ARBA" id="ARBA00004651"/>
    </source>
</evidence>
<dbReference type="PANTHER" id="PTHR43394">
    <property type="entry name" value="ATP-DEPENDENT PERMEASE MDL1, MITOCHONDRIAL"/>
    <property type="match status" value="1"/>
</dbReference>
<organism evidence="12 13">
    <name type="scientific">Acetivibrio mesophilus</name>
    <dbReference type="NCBI Taxonomy" id="2487273"/>
    <lineage>
        <taxon>Bacteria</taxon>
        <taxon>Bacillati</taxon>
        <taxon>Bacillota</taxon>
        <taxon>Clostridia</taxon>
        <taxon>Eubacteriales</taxon>
        <taxon>Oscillospiraceae</taxon>
        <taxon>Acetivibrio</taxon>
    </lineage>
</organism>
<keyword evidence="13" id="KW-1185">Reference proteome</keyword>
<accession>A0A4Q0I534</accession>
<comment type="subcellular location">
    <subcellularLocation>
        <location evidence="1">Cell membrane</location>
        <topology evidence="1">Multi-pass membrane protein</topology>
    </subcellularLocation>
</comment>
<evidence type="ECO:0000259" key="11">
    <source>
        <dbReference type="PROSITE" id="PS50929"/>
    </source>
</evidence>
<keyword evidence="6 12" id="KW-0067">ATP-binding</keyword>
<evidence type="ECO:0000256" key="7">
    <source>
        <dbReference type="ARBA" id="ARBA00022989"/>
    </source>
</evidence>
<comment type="caution">
    <text evidence="12">The sequence shown here is derived from an EMBL/GenBank/DDBJ whole genome shotgun (WGS) entry which is preliminary data.</text>
</comment>
<proteinExistence type="predicted"/>
<evidence type="ECO:0000256" key="2">
    <source>
        <dbReference type="ARBA" id="ARBA00022448"/>
    </source>
</evidence>
<keyword evidence="5" id="KW-0547">Nucleotide-binding</keyword>
<dbReference type="FunFam" id="3.40.50.300:FF:000854">
    <property type="entry name" value="Multidrug ABC transporter ATP-binding protein"/>
    <property type="match status" value="1"/>
</dbReference>
<keyword evidence="7 9" id="KW-1133">Transmembrane helix</keyword>
<protein>
    <submittedName>
        <fullName evidence="12">ABC transporter ATP-binding protein</fullName>
    </submittedName>
</protein>
<dbReference type="RefSeq" id="WP_069195708.1">
    <property type="nucleotide sequence ID" value="NZ_RLII01000006.1"/>
</dbReference>
<dbReference type="GO" id="GO:0005524">
    <property type="term" value="F:ATP binding"/>
    <property type="evidence" value="ECO:0007669"/>
    <property type="project" value="UniProtKB-KW"/>
</dbReference>
<feature type="transmembrane region" description="Helical" evidence="9">
    <location>
        <begin position="287"/>
        <end position="310"/>
    </location>
</feature>
<feature type="domain" description="ABC transmembrane type-1" evidence="11">
    <location>
        <begin position="188"/>
        <end position="430"/>
    </location>
</feature>
<keyword evidence="4 9" id="KW-0812">Transmembrane</keyword>
<dbReference type="InterPro" id="IPR017871">
    <property type="entry name" value="ABC_transporter-like_CS"/>
</dbReference>
<dbReference type="Pfam" id="PF00664">
    <property type="entry name" value="ABC_membrane"/>
    <property type="match status" value="1"/>
</dbReference>
<dbReference type="Proteomes" id="UP000289166">
    <property type="component" value="Unassembled WGS sequence"/>
</dbReference>
<evidence type="ECO:0000256" key="9">
    <source>
        <dbReference type="SAM" id="Phobius"/>
    </source>
</evidence>
<feature type="transmembrane region" description="Helical" evidence="9">
    <location>
        <begin position="7"/>
        <end position="27"/>
    </location>
</feature>
<dbReference type="Pfam" id="PF00005">
    <property type="entry name" value="ABC_tran"/>
    <property type="match status" value="1"/>
</dbReference>
<dbReference type="InterPro" id="IPR027417">
    <property type="entry name" value="P-loop_NTPase"/>
</dbReference>